<evidence type="ECO:0000313" key="3">
    <source>
        <dbReference type="EMBL" id="CAD7012304.1"/>
    </source>
</evidence>
<feature type="coiled-coil region" evidence="1">
    <location>
        <begin position="90"/>
        <end position="139"/>
    </location>
</feature>
<proteinExistence type="predicted"/>
<dbReference type="Proteomes" id="UP000606786">
    <property type="component" value="Unassembled WGS sequence"/>
</dbReference>
<reference evidence="3" key="1">
    <citation type="submission" date="2020-11" db="EMBL/GenBank/DDBJ databases">
        <authorList>
            <person name="Whitehead M."/>
        </authorList>
    </citation>
    <scope>NUCLEOTIDE SEQUENCE</scope>
    <source>
        <strain evidence="3">EGII</strain>
    </source>
</reference>
<dbReference type="EMBL" id="CAJHJT010000056">
    <property type="protein sequence ID" value="CAD7012304.1"/>
    <property type="molecule type" value="Genomic_DNA"/>
</dbReference>
<accession>A0A811VBB9</accession>
<evidence type="ECO:0000313" key="4">
    <source>
        <dbReference type="Proteomes" id="UP000606786"/>
    </source>
</evidence>
<name>A0A811VBB9_CERCA</name>
<keyword evidence="4" id="KW-1185">Reference proteome</keyword>
<feature type="compositionally biased region" description="Polar residues" evidence="2">
    <location>
        <begin position="210"/>
        <end position="225"/>
    </location>
</feature>
<organism evidence="3 4">
    <name type="scientific">Ceratitis capitata</name>
    <name type="common">Mediterranean fruit fly</name>
    <name type="synonym">Tephritis capitata</name>
    <dbReference type="NCBI Taxonomy" id="7213"/>
    <lineage>
        <taxon>Eukaryota</taxon>
        <taxon>Metazoa</taxon>
        <taxon>Ecdysozoa</taxon>
        <taxon>Arthropoda</taxon>
        <taxon>Hexapoda</taxon>
        <taxon>Insecta</taxon>
        <taxon>Pterygota</taxon>
        <taxon>Neoptera</taxon>
        <taxon>Endopterygota</taxon>
        <taxon>Diptera</taxon>
        <taxon>Brachycera</taxon>
        <taxon>Muscomorpha</taxon>
        <taxon>Tephritoidea</taxon>
        <taxon>Tephritidae</taxon>
        <taxon>Ceratitis</taxon>
        <taxon>Ceratitis</taxon>
    </lineage>
</organism>
<dbReference type="AlphaFoldDB" id="A0A811VBB9"/>
<dbReference type="OrthoDB" id="9348951at2759"/>
<feature type="region of interest" description="Disordered" evidence="2">
    <location>
        <begin position="210"/>
        <end position="253"/>
    </location>
</feature>
<evidence type="ECO:0000256" key="2">
    <source>
        <dbReference type="SAM" id="MobiDB-lite"/>
    </source>
</evidence>
<feature type="compositionally biased region" description="Acidic residues" evidence="2">
    <location>
        <begin position="62"/>
        <end position="90"/>
    </location>
</feature>
<keyword evidence="1" id="KW-0175">Coiled coil</keyword>
<gene>
    <name evidence="3" type="ORF">CCAP1982_LOCUS20400</name>
</gene>
<feature type="region of interest" description="Disordered" evidence="2">
    <location>
        <begin position="60"/>
        <end position="90"/>
    </location>
</feature>
<comment type="caution">
    <text evidence="3">The sequence shown here is derived from an EMBL/GenBank/DDBJ whole genome shotgun (WGS) entry which is preliminary data.</text>
</comment>
<sequence>MKNINTISVEEDAAMPSVDAAQTGEVIECMRVEDGCDDATAAATAAAIINCRVVGVGGVGEDNGDLGVEADDDDDDEAEEDEDDDDADDNDAVRDIVDELQQQHRQLLKDQQQLLQQQQQQQQQKLDEQQDLREQENTQQRGHLTYENANDYELDSDMICDVQMSANEMEVSSTVITNSNSDDSVNELNMMAGNSRLESTAGIGSSVGNVTIQLSTSPPTSIGHLQQQQHQQHQQQQQQQQQSQPTQPATERQTLSIGWWPNTTAAAYRATIGADAAANPTTTALLTQPQVPTVSASPTHQQQQHQLQVQQQLQRFQQQQQQQQQQHTQHMPAFQSLATQAQTNAAKYISKQMNLITMSRAANAATVGSAAASIASVAIPAGTAVSTYPPFSNAITNATRAAELIANAAASVSNASTSNVSVANVLKGLTAAGIPSTIAQQRPTNKLPTTAKGRKTVNNYRPVPLI</sequence>
<protein>
    <submittedName>
        <fullName evidence="3">(Mediterranean fruit fly) hypothetical protein</fullName>
    </submittedName>
</protein>
<evidence type="ECO:0000256" key="1">
    <source>
        <dbReference type="SAM" id="Coils"/>
    </source>
</evidence>
<feature type="compositionally biased region" description="Low complexity" evidence="2">
    <location>
        <begin position="226"/>
        <end position="244"/>
    </location>
</feature>